<protein>
    <recommendedName>
        <fullName evidence="4">Ecp2 effector protein domain-containing protein</fullName>
    </recommendedName>
</protein>
<evidence type="ECO:0000313" key="2">
    <source>
        <dbReference type="EMBL" id="KAF2248535.1"/>
    </source>
</evidence>
<reference evidence="2" key="1">
    <citation type="journal article" date="2020" name="Stud. Mycol.">
        <title>101 Dothideomycetes genomes: a test case for predicting lifestyles and emergence of pathogens.</title>
        <authorList>
            <person name="Haridas S."/>
            <person name="Albert R."/>
            <person name="Binder M."/>
            <person name="Bloem J."/>
            <person name="Labutti K."/>
            <person name="Salamov A."/>
            <person name="Andreopoulos B."/>
            <person name="Baker S."/>
            <person name="Barry K."/>
            <person name="Bills G."/>
            <person name="Bluhm B."/>
            <person name="Cannon C."/>
            <person name="Castanera R."/>
            <person name="Culley D."/>
            <person name="Daum C."/>
            <person name="Ezra D."/>
            <person name="Gonzalez J."/>
            <person name="Henrissat B."/>
            <person name="Kuo A."/>
            <person name="Liang C."/>
            <person name="Lipzen A."/>
            <person name="Lutzoni F."/>
            <person name="Magnuson J."/>
            <person name="Mondo S."/>
            <person name="Nolan M."/>
            <person name="Ohm R."/>
            <person name="Pangilinan J."/>
            <person name="Park H.-J."/>
            <person name="Ramirez L."/>
            <person name="Alfaro M."/>
            <person name="Sun H."/>
            <person name="Tritt A."/>
            <person name="Yoshinaga Y."/>
            <person name="Zwiers L.-H."/>
            <person name="Turgeon B."/>
            <person name="Goodwin S."/>
            <person name="Spatafora J."/>
            <person name="Crous P."/>
            <person name="Grigoriev I."/>
        </authorList>
    </citation>
    <scope>NUCLEOTIDE SEQUENCE</scope>
    <source>
        <strain evidence="2">CBS 122368</strain>
    </source>
</reference>
<accession>A0A6A6ID79</accession>
<proteinExistence type="predicted"/>
<dbReference type="OrthoDB" id="10510315at2759"/>
<feature type="chain" id="PRO_5025636003" description="Ecp2 effector protein domain-containing protein" evidence="1">
    <location>
        <begin position="21"/>
        <end position="190"/>
    </location>
</feature>
<dbReference type="RefSeq" id="XP_033683539.1">
    <property type="nucleotide sequence ID" value="XM_033835628.1"/>
</dbReference>
<evidence type="ECO:0000256" key="1">
    <source>
        <dbReference type="SAM" id="SignalP"/>
    </source>
</evidence>
<dbReference type="Proteomes" id="UP000800094">
    <property type="component" value="Unassembled WGS sequence"/>
</dbReference>
<gene>
    <name evidence="2" type="ORF">BU26DRAFT_605984</name>
</gene>
<feature type="signal peptide" evidence="1">
    <location>
        <begin position="1"/>
        <end position="20"/>
    </location>
</feature>
<name>A0A6A6ID79_9PLEO</name>
<dbReference type="AlphaFoldDB" id="A0A6A6ID79"/>
<organism evidence="2 3">
    <name type="scientific">Trematosphaeria pertusa</name>
    <dbReference type="NCBI Taxonomy" id="390896"/>
    <lineage>
        <taxon>Eukaryota</taxon>
        <taxon>Fungi</taxon>
        <taxon>Dikarya</taxon>
        <taxon>Ascomycota</taxon>
        <taxon>Pezizomycotina</taxon>
        <taxon>Dothideomycetes</taxon>
        <taxon>Pleosporomycetidae</taxon>
        <taxon>Pleosporales</taxon>
        <taxon>Massarineae</taxon>
        <taxon>Trematosphaeriaceae</taxon>
        <taxon>Trematosphaeria</taxon>
    </lineage>
</organism>
<dbReference type="GeneID" id="54588958"/>
<keyword evidence="1" id="KW-0732">Signal</keyword>
<sequence length="190" mass="20996">MRTELFILLASISCFSSTAALPANSAVSTTHDPRATIEEHPLDKRQDTYEQIICERAADGTDTVGGYRDDGYGIATWLEGLGGGNQDCTLERRAGTTDFVVAMIGGNERTEVNIYFTERDPQAYRVTFKCKFVGAMLRELVQLCTQKGQTRLRSRRWLPNCNVTGLAWTGSTEPLEEGGAMLEIAETGFR</sequence>
<evidence type="ECO:0000313" key="3">
    <source>
        <dbReference type="Proteomes" id="UP000800094"/>
    </source>
</evidence>
<dbReference type="EMBL" id="ML987196">
    <property type="protein sequence ID" value="KAF2248535.1"/>
    <property type="molecule type" value="Genomic_DNA"/>
</dbReference>
<keyword evidence="3" id="KW-1185">Reference proteome</keyword>
<evidence type="ECO:0008006" key="4">
    <source>
        <dbReference type="Google" id="ProtNLM"/>
    </source>
</evidence>